<dbReference type="Pfam" id="PF00667">
    <property type="entry name" value="FAD_binding_1"/>
    <property type="match status" value="1"/>
</dbReference>
<evidence type="ECO:0000256" key="9">
    <source>
        <dbReference type="ARBA" id="ARBA00023002"/>
    </source>
</evidence>
<dbReference type="InterPro" id="IPR001094">
    <property type="entry name" value="Flavdoxin-like"/>
</dbReference>
<dbReference type="InterPro" id="IPR001433">
    <property type="entry name" value="OxRdtase_FAD/NAD-bd"/>
</dbReference>
<dbReference type="GO" id="GO:0050667">
    <property type="term" value="P:homocysteine metabolic process"/>
    <property type="evidence" value="ECO:0007669"/>
    <property type="project" value="TreeGrafter"/>
</dbReference>
<evidence type="ECO:0000256" key="12">
    <source>
        <dbReference type="ARBA" id="ARBA00040659"/>
    </source>
</evidence>
<dbReference type="GO" id="GO:0009086">
    <property type="term" value="P:methionine biosynthetic process"/>
    <property type="evidence" value="ECO:0007669"/>
    <property type="project" value="UniProtKB-KW"/>
</dbReference>
<comment type="cofactor">
    <cofactor evidence="2">
        <name>FAD</name>
        <dbReference type="ChEBI" id="CHEBI:57692"/>
    </cofactor>
</comment>
<evidence type="ECO:0000256" key="3">
    <source>
        <dbReference type="ARBA" id="ARBA00022605"/>
    </source>
</evidence>
<dbReference type="SUPFAM" id="SSF52343">
    <property type="entry name" value="Ferredoxin reductase-like, C-terminal NADP-linked domain"/>
    <property type="match status" value="1"/>
</dbReference>
<dbReference type="Gene3D" id="3.40.50.360">
    <property type="match status" value="1"/>
</dbReference>
<dbReference type="InterPro" id="IPR001709">
    <property type="entry name" value="Flavoprot_Pyr_Nucl_cyt_Rdtase"/>
</dbReference>
<gene>
    <name evidence="16" type="ORF">PFISCL1PPCAC_7599</name>
</gene>
<dbReference type="InterPro" id="IPR017927">
    <property type="entry name" value="FAD-bd_FR_type"/>
</dbReference>
<keyword evidence="9" id="KW-0560">Oxidoreductase</keyword>
<dbReference type="SUPFAM" id="SSF63380">
    <property type="entry name" value="Riboflavin synthase domain-like"/>
    <property type="match status" value="1"/>
</dbReference>
<dbReference type="EMBL" id="BTSY01000002">
    <property type="protein sequence ID" value="GMT16302.1"/>
    <property type="molecule type" value="Genomic_DNA"/>
</dbReference>
<feature type="compositionally biased region" description="Basic and acidic residues" evidence="13">
    <location>
        <begin position="181"/>
        <end position="200"/>
    </location>
</feature>
<proteinExistence type="predicted"/>
<dbReference type="GO" id="GO:0010181">
    <property type="term" value="F:FMN binding"/>
    <property type="evidence" value="ECO:0007669"/>
    <property type="project" value="InterPro"/>
</dbReference>
<dbReference type="PRINTS" id="PR00369">
    <property type="entry name" value="FLAVODOXIN"/>
</dbReference>
<keyword evidence="3" id="KW-0028">Amino-acid biosynthesis</keyword>
<dbReference type="GO" id="GO:0005829">
    <property type="term" value="C:cytosol"/>
    <property type="evidence" value="ECO:0007669"/>
    <property type="project" value="TreeGrafter"/>
</dbReference>
<dbReference type="Proteomes" id="UP001432322">
    <property type="component" value="Unassembled WGS sequence"/>
</dbReference>
<comment type="caution">
    <text evidence="16">The sequence shown here is derived from an EMBL/GenBank/DDBJ whole genome shotgun (WGS) entry which is preliminary data.</text>
</comment>
<keyword evidence="5" id="KW-0288">FMN</keyword>
<dbReference type="PRINTS" id="PR00371">
    <property type="entry name" value="FPNCR"/>
</dbReference>
<dbReference type="GO" id="GO:0030586">
    <property type="term" value="F:[methionine synthase] reductase (NADPH) activity"/>
    <property type="evidence" value="ECO:0007669"/>
    <property type="project" value="UniProtKB-EC"/>
</dbReference>
<dbReference type="PANTHER" id="PTHR19384">
    <property type="entry name" value="NITRIC OXIDE SYNTHASE-RELATED"/>
    <property type="match status" value="1"/>
</dbReference>
<name>A0AAV5VDS2_9BILA</name>
<accession>A0AAV5VDS2</accession>
<dbReference type="InterPro" id="IPR008254">
    <property type="entry name" value="Flavodoxin/NO_synth"/>
</dbReference>
<evidence type="ECO:0000259" key="15">
    <source>
        <dbReference type="PROSITE" id="PS51384"/>
    </source>
</evidence>
<keyword evidence="10" id="KW-0486">Methionine biosynthesis</keyword>
<dbReference type="InterPro" id="IPR029039">
    <property type="entry name" value="Flavoprotein-like_sf"/>
</dbReference>
<evidence type="ECO:0000256" key="1">
    <source>
        <dbReference type="ARBA" id="ARBA00001917"/>
    </source>
</evidence>
<feature type="domain" description="Flavodoxin-like" evidence="14">
    <location>
        <begin position="8"/>
        <end position="151"/>
    </location>
</feature>
<dbReference type="EC" id="1.16.1.8" evidence="11"/>
<dbReference type="Pfam" id="PF00175">
    <property type="entry name" value="NAD_binding_1"/>
    <property type="match status" value="1"/>
</dbReference>
<evidence type="ECO:0000256" key="13">
    <source>
        <dbReference type="SAM" id="MobiDB-lite"/>
    </source>
</evidence>
<evidence type="ECO:0000256" key="2">
    <source>
        <dbReference type="ARBA" id="ARBA00001974"/>
    </source>
</evidence>
<feature type="domain" description="FAD-binding FR-type" evidence="15">
    <location>
        <begin position="286"/>
        <end position="532"/>
    </location>
</feature>
<evidence type="ECO:0000256" key="8">
    <source>
        <dbReference type="ARBA" id="ARBA00022857"/>
    </source>
</evidence>
<dbReference type="InterPro" id="IPR023173">
    <property type="entry name" value="NADPH_Cyt_P450_Rdtase_alpha"/>
</dbReference>
<evidence type="ECO:0000259" key="14">
    <source>
        <dbReference type="PROSITE" id="PS50902"/>
    </source>
</evidence>
<evidence type="ECO:0000256" key="5">
    <source>
        <dbReference type="ARBA" id="ARBA00022643"/>
    </source>
</evidence>
<dbReference type="InterPro" id="IPR039261">
    <property type="entry name" value="FNR_nucleotide-bd"/>
</dbReference>
<protein>
    <recommendedName>
        <fullName evidence="12">Methionine synthase reductase</fullName>
        <ecNumber evidence="11">1.16.1.8</ecNumber>
    </recommendedName>
</protein>
<dbReference type="AlphaFoldDB" id="A0AAV5VDS2"/>
<evidence type="ECO:0000313" key="16">
    <source>
        <dbReference type="EMBL" id="GMT16302.1"/>
    </source>
</evidence>
<dbReference type="Gene3D" id="1.20.990.10">
    <property type="entry name" value="NADPH-cytochrome p450 Reductase, Chain A, domain 3"/>
    <property type="match status" value="1"/>
</dbReference>
<evidence type="ECO:0000256" key="7">
    <source>
        <dbReference type="ARBA" id="ARBA00022827"/>
    </source>
</evidence>
<dbReference type="Gene3D" id="2.40.30.10">
    <property type="entry name" value="Translation factors"/>
    <property type="match status" value="1"/>
</dbReference>
<evidence type="ECO:0000256" key="11">
    <source>
        <dbReference type="ARBA" id="ARBA00039088"/>
    </source>
</evidence>
<evidence type="ECO:0000256" key="10">
    <source>
        <dbReference type="ARBA" id="ARBA00023167"/>
    </source>
</evidence>
<reference evidence="16" key="1">
    <citation type="submission" date="2023-10" db="EMBL/GenBank/DDBJ databases">
        <title>Genome assembly of Pristionchus species.</title>
        <authorList>
            <person name="Yoshida K."/>
            <person name="Sommer R.J."/>
        </authorList>
    </citation>
    <scope>NUCLEOTIDE SEQUENCE</scope>
    <source>
        <strain evidence="16">RS5133</strain>
    </source>
</reference>
<keyword evidence="8" id="KW-0521">NADP</keyword>
<dbReference type="FunFam" id="1.20.990.10:FF:000007">
    <property type="entry name" value="Methionine synthase reductase"/>
    <property type="match status" value="1"/>
</dbReference>
<keyword evidence="17" id="KW-1185">Reference proteome</keyword>
<dbReference type="SUPFAM" id="SSF52218">
    <property type="entry name" value="Flavoproteins"/>
    <property type="match status" value="1"/>
</dbReference>
<dbReference type="PROSITE" id="PS51384">
    <property type="entry name" value="FAD_FR"/>
    <property type="match status" value="1"/>
</dbReference>
<dbReference type="InterPro" id="IPR003097">
    <property type="entry name" value="CysJ-like_FAD-binding"/>
</dbReference>
<dbReference type="Pfam" id="PF00258">
    <property type="entry name" value="Flavodoxin_1"/>
    <property type="match status" value="1"/>
</dbReference>
<comment type="cofactor">
    <cofactor evidence="1">
        <name>FMN</name>
        <dbReference type="ChEBI" id="CHEBI:58210"/>
    </cofactor>
</comment>
<evidence type="ECO:0000256" key="6">
    <source>
        <dbReference type="ARBA" id="ARBA00022691"/>
    </source>
</evidence>
<dbReference type="GO" id="GO:0050660">
    <property type="term" value="F:flavin adenine dinucleotide binding"/>
    <property type="evidence" value="ECO:0007669"/>
    <property type="project" value="TreeGrafter"/>
</dbReference>
<keyword evidence="4" id="KW-0285">Flavoprotein</keyword>
<evidence type="ECO:0000256" key="4">
    <source>
        <dbReference type="ARBA" id="ARBA00022630"/>
    </source>
</evidence>
<dbReference type="FunFam" id="3.40.50.360:FF:000034">
    <property type="entry name" value="NADPH-dependent diflavin oxidoreductase 1"/>
    <property type="match status" value="1"/>
</dbReference>
<sequence>VLKMANRLLIGYGSHTGQAESICKAIAERAKAVGLEPDVRTLNDVEKELDLTTESFIVIVVSSTGDGDAPENAARFVRRICRKTLSEDHFRGLTYALLGLGDSNYSTYQGVPIKVDHQLAFLGATRVLERGEADDQVGLELIVEPWLDKLFNEELKERFSLDEVHLSAAFSSKIALGETKSAEEKEKIMEEWKARAHSEESGDGETPAPSTTQSASRVAELQLVGHDYVSGASVRSGGDKISADPNLRVPIAPQPYIRGTTGRSIFHAPDDLPWQNDAPMPGVISTKPLDAVVVSHSILTALDESVHKPKRELIFELTSGDLAYEPGDAFYITPANSEAEVNAVLERLGCLATADNEYELSVDPGTAKACAVLPNYLPVKSSLRHLFTYCLDIRRAPGRPLLRFLAEAATDAAEKRRLLELCSAQGVAEFTQYIRQAALSLVDVLLAFPSAIPTPERLIENLPRLMPRPYSMSSCVEASGRRLRFAYSIRQDAAEEGRRYARVGVQTGVLCDLQLGQRVKLLEKEPARFRLPPPNCTPEAALYTPLILIGPGTGLSTFLSFAAKIRSHLRGNAADAECRQTKRVLFFGCRNEQKDYIYRDEVESLKEAGVLTTVHLAQSTVAGEPKYVQDAVRANAQEVFSLLLDSAASPFPARVYVCGDAKGMSKDLWECFVQCAAETGGIPVDEARKYMMELKKADRYIEDVWS</sequence>
<evidence type="ECO:0000313" key="17">
    <source>
        <dbReference type="Proteomes" id="UP001432322"/>
    </source>
</evidence>
<dbReference type="PROSITE" id="PS50902">
    <property type="entry name" value="FLAVODOXIN_LIKE"/>
    <property type="match status" value="1"/>
</dbReference>
<feature type="non-terminal residue" evidence="16">
    <location>
        <position position="1"/>
    </location>
</feature>
<dbReference type="PANTHER" id="PTHR19384:SF84">
    <property type="entry name" value="METHIONINE SYNTHASE REDUCTASE"/>
    <property type="match status" value="1"/>
</dbReference>
<dbReference type="Gene3D" id="3.40.50.80">
    <property type="entry name" value="Nucleotide-binding domain of ferredoxin-NADP reductase (FNR) module"/>
    <property type="match status" value="1"/>
</dbReference>
<keyword evidence="7" id="KW-0274">FAD</keyword>
<dbReference type="InterPro" id="IPR017938">
    <property type="entry name" value="Riboflavin_synthase-like_b-brl"/>
</dbReference>
<organism evidence="16 17">
    <name type="scientific">Pristionchus fissidentatus</name>
    <dbReference type="NCBI Taxonomy" id="1538716"/>
    <lineage>
        <taxon>Eukaryota</taxon>
        <taxon>Metazoa</taxon>
        <taxon>Ecdysozoa</taxon>
        <taxon>Nematoda</taxon>
        <taxon>Chromadorea</taxon>
        <taxon>Rhabditida</taxon>
        <taxon>Rhabditina</taxon>
        <taxon>Diplogasteromorpha</taxon>
        <taxon>Diplogasteroidea</taxon>
        <taxon>Neodiplogasteridae</taxon>
        <taxon>Pristionchus</taxon>
    </lineage>
</organism>
<feature type="region of interest" description="Disordered" evidence="13">
    <location>
        <begin position="181"/>
        <end position="214"/>
    </location>
</feature>
<keyword evidence="6" id="KW-0949">S-adenosyl-L-methionine</keyword>